<dbReference type="InterPro" id="IPR011990">
    <property type="entry name" value="TPR-like_helical_dom_sf"/>
</dbReference>
<accession>A0ABW9SKK5</accession>
<reference evidence="1 2" key="1">
    <citation type="submission" date="2019-11" db="EMBL/GenBank/DDBJ databases">
        <title>Type strains purchased from KCTC, JCM and DSMZ.</title>
        <authorList>
            <person name="Lu H."/>
        </authorList>
    </citation>
    <scope>NUCLEOTIDE SEQUENCE [LARGE SCALE GENOMIC DNA]</scope>
    <source>
        <strain evidence="1 2">DSM 103461</strain>
    </source>
</reference>
<dbReference type="PANTHER" id="PTHR11102">
    <property type="entry name" value="SEL-1-LIKE PROTEIN"/>
    <property type="match status" value="1"/>
</dbReference>
<dbReference type="InterPro" id="IPR006597">
    <property type="entry name" value="Sel1-like"/>
</dbReference>
<keyword evidence="2" id="KW-1185">Reference proteome</keyword>
<evidence type="ECO:0000313" key="2">
    <source>
        <dbReference type="Proteomes" id="UP000735592"/>
    </source>
</evidence>
<dbReference type="Proteomes" id="UP000735592">
    <property type="component" value="Unassembled WGS sequence"/>
</dbReference>
<dbReference type="SMART" id="SM00671">
    <property type="entry name" value="SEL1"/>
    <property type="match status" value="2"/>
</dbReference>
<name>A0ABW9SKK5_9BURK</name>
<dbReference type="Pfam" id="PF08238">
    <property type="entry name" value="Sel1"/>
    <property type="match status" value="2"/>
</dbReference>
<gene>
    <name evidence="1" type="ORF">GM655_06185</name>
</gene>
<dbReference type="Gene3D" id="1.25.40.10">
    <property type="entry name" value="Tetratricopeptide repeat domain"/>
    <property type="match status" value="1"/>
</dbReference>
<organism evidence="1 2">
    <name type="scientific">Pseudoduganella danionis</name>
    <dbReference type="NCBI Taxonomy" id="1890295"/>
    <lineage>
        <taxon>Bacteria</taxon>
        <taxon>Pseudomonadati</taxon>
        <taxon>Pseudomonadota</taxon>
        <taxon>Betaproteobacteria</taxon>
        <taxon>Burkholderiales</taxon>
        <taxon>Oxalobacteraceae</taxon>
        <taxon>Telluria group</taxon>
        <taxon>Pseudoduganella</taxon>
    </lineage>
</organism>
<proteinExistence type="predicted"/>
<dbReference type="InterPro" id="IPR050767">
    <property type="entry name" value="Sel1_AlgK"/>
</dbReference>
<protein>
    <recommendedName>
        <fullName evidence="3">Sel1 repeat family protein</fullName>
    </recommendedName>
</protein>
<evidence type="ECO:0008006" key="3">
    <source>
        <dbReference type="Google" id="ProtNLM"/>
    </source>
</evidence>
<dbReference type="PANTHER" id="PTHR11102:SF160">
    <property type="entry name" value="ERAD-ASSOCIATED E3 UBIQUITIN-PROTEIN LIGASE COMPONENT HRD3"/>
    <property type="match status" value="1"/>
</dbReference>
<dbReference type="SUPFAM" id="SSF81901">
    <property type="entry name" value="HCP-like"/>
    <property type="match status" value="1"/>
</dbReference>
<sequence>MPGCTNGMVPSAWTWGYWPAVLMPRLRRRVQCWQASRIHAMRAAMSANSHRGSMGGRGPASWRRRGQLGQLLMLLVCLGQVPLHAQDNELGKLNEALTLYQQKQFAAAFKMFAQLARDGFPYAQAMLGNMYLYGEGVAEDDGKALLWLQRAARRSDDMAQNWLGIMYASGRGVPQDSALARLWYERAVAQGSAVARLYLERLAPAR</sequence>
<dbReference type="EMBL" id="WNKW01000001">
    <property type="protein sequence ID" value="MTW32415.1"/>
    <property type="molecule type" value="Genomic_DNA"/>
</dbReference>
<comment type="caution">
    <text evidence="1">The sequence shown here is derived from an EMBL/GenBank/DDBJ whole genome shotgun (WGS) entry which is preliminary data.</text>
</comment>
<evidence type="ECO:0000313" key="1">
    <source>
        <dbReference type="EMBL" id="MTW32415.1"/>
    </source>
</evidence>